<feature type="non-terminal residue" evidence="19">
    <location>
        <position position="683"/>
    </location>
</feature>
<keyword evidence="3" id="KW-0547">Nucleotide-binding</keyword>
<dbReference type="InterPro" id="IPR045562">
    <property type="entry name" value="RecG_dom3_C"/>
</dbReference>
<evidence type="ECO:0000256" key="6">
    <source>
        <dbReference type="ARBA" id="ARBA00022806"/>
    </source>
</evidence>
<dbReference type="Gene3D" id="2.40.50.140">
    <property type="entry name" value="Nucleic acid-binding proteins"/>
    <property type="match status" value="1"/>
</dbReference>
<evidence type="ECO:0000313" key="19">
    <source>
        <dbReference type="EMBL" id="SVA08547.1"/>
    </source>
</evidence>
<keyword evidence="5" id="KW-0378">Hydrolase</keyword>
<keyword evidence="11" id="KW-0413">Isomerase</keyword>
<protein>
    <recommendedName>
        <fullName evidence="2">ATP-dependent DNA helicase RecG</fullName>
        <ecNumber evidence="13">5.6.2.4</ecNumber>
    </recommendedName>
    <alternativeName>
        <fullName evidence="15">DNA branch migration protein RecG</fullName>
    </alternativeName>
    <alternativeName>
        <fullName evidence="16">Probable DNA 3'-5' helicase RecG</fullName>
    </alternativeName>
</protein>
<dbReference type="PANTHER" id="PTHR47964">
    <property type="entry name" value="ATP-DEPENDENT DNA HELICASE HOMOLOG RECG, CHLOROPLASTIC"/>
    <property type="match status" value="1"/>
</dbReference>
<evidence type="ECO:0000259" key="17">
    <source>
        <dbReference type="PROSITE" id="PS51192"/>
    </source>
</evidence>
<dbReference type="PROSITE" id="PS51192">
    <property type="entry name" value="HELICASE_ATP_BIND_1"/>
    <property type="match status" value="1"/>
</dbReference>
<dbReference type="InterPro" id="IPR033454">
    <property type="entry name" value="RecG_wedge"/>
</dbReference>
<evidence type="ECO:0000256" key="15">
    <source>
        <dbReference type="ARBA" id="ARBA00049803"/>
    </source>
</evidence>
<dbReference type="NCBIfam" id="NF008165">
    <property type="entry name" value="PRK10917.1-3"/>
    <property type="match status" value="1"/>
</dbReference>
<dbReference type="NCBIfam" id="TIGR00643">
    <property type="entry name" value="recG"/>
    <property type="match status" value="1"/>
</dbReference>
<feature type="non-terminal residue" evidence="19">
    <location>
        <position position="1"/>
    </location>
</feature>
<keyword evidence="4" id="KW-0227">DNA damage</keyword>
<dbReference type="InterPro" id="IPR027417">
    <property type="entry name" value="P-loop_NTPase"/>
</dbReference>
<dbReference type="SUPFAM" id="SSF52540">
    <property type="entry name" value="P-loop containing nucleoside triphosphate hydrolases"/>
    <property type="match status" value="2"/>
</dbReference>
<comment type="catalytic activity">
    <reaction evidence="12">
        <text>Couples ATP hydrolysis with the unwinding of duplex DNA by translocating in the 3'-5' direction.</text>
        <dbReference type="EC" id="5.6.2.4"/>
    </reaction>
</comment>
<dbReference type="EC" id="5.6.2.4" evidence="13"/>
<comment type="similarity">
    <text evidence="1">Belongs to the helicase family. RecG subfamily.</text>
</comment>
<dbReference type="GO" id="GO:0043138">
    <property type="term" value="F:3'-5' DNA helicase activity"/>
    <property type="evidence" value="ECO:0007669"/>
    <property type="project" value="UniProtKB-EC"/>
</dbReference>
<evidence type="ECO:0000256" key="11">
    <source>
        <dbReference type="ARBA" id="ARBA00023235"/>
    </source>
</evidence>
<evidence type="ECO:0000256" key="12">
    <source>
        <dbReference type="ARBA" id="ARBA00034617"/>
    </source>
</evidence>
<reference evidence="19" key="1">
    <citation type="submission" date="2018-05" db="EMBL/GenBank/DDBJ databases">
        <authorList>
            <person name="Lanie J.A."/>
            <person name="Ng W.-L."/>
            <person name="Kazmierczak K.M."/>
            <person name="Andrzejewski T.M."/>
            <person name="Davidsen T.M."/>
            <person name="Wayne K.J."/>
            <person name="Tettelin H."/>
            <person name="Glass J.I."/>
            <person name="Rusch D."/>
            <person name="Podicherti R."/>
            <person name="Tsui H.-C.T."/>
            <person name="Winkler M.E."/>
        </authorList>
    </citation>
    <scope>NUCLEOTIDE SEQUENCE</scope>
</reference>
<evidence type="ECO:0000256" key="1">
    <source>
        <dbReference type="ARBA" id="ARBA00007504"/>
    </source>
</evidence>
<evidence type="ECO:0000256" key="2">
    <source>
        <dbReference type="ARBA" id="ARBA00017846"/>
    </source>
</evidence>
<evidence type="ECO:0000256" key="8">
    <source>
        <dbReference type="ARBA" id="ARBA00023125"/>
    </source>
</evidence>
<keyword evidence="7" id="KW-0067">ATP-binding</keyword>
<dbReference type="NCBIfam" id="NF008164">
    <property type="entry name" value="PRK10917.1-2"/>
    <property type="match status" value="1"/>
</dbReference>
<dbReference type="GO" id="GO:0006281">
    <property type="term" value="P:DNA repair"/>
    <property type="evidence" value="ECO:0007669"/>
    <property type="project" value="UniProtKB-KW"/>
</dbReference>
<evidence type="ECO:0000256" key="16">
    <source>
        <dbReference type="ARBA" id="ARBA00049819"/>
    </source>
</evidence>
<dbReference type="Gene3D" id="3.40.50.300">
    <property type="entry name" value="P-loop containing nucleotide triphosphate hydrolases"/>
    <property type="match status" value="2"/>
</dbReference>
<evidence type="ECO:0000259" key="18">
    <source>
        <dbReference type="PROSITE" id="PS51194"/>
    </source>
</evidence>
<dbReference type="GO" id="GO:0016787">
    <property type="term" value="F:hydrolase activity"/>
    <property type="evidence" value="ECO:0007669"/>
    <property type="project" value="UniProtKB-KW"/>
</dbReference>
<dbReference type="AlphaFoldDB" id="A0A381T1H3"/>
<dbReference type="Pfam" id="PF19833">
    <property type="entry name" value="RecG_dom3_C"/>
    <property type="match status" value="1"/>
</dbReference>
<accession>A0A381T1H3</accession>
<keyword evidence="6" id="KW-0347">Helicase</keyword>
<dbReference type="InterPro" id="IPR012340">
    <property type="entry name" value="NA-bd_OB-fold"/>
</dbReference>
<keyword evidence="8" id="KW-0238">DNA-binding</keyword>
<comment type="catalytic activity">
    <reaction evidence="14">
        <text>ATP + H2O = ADP + phosphate + H(+)</text>
        <dbReference type="Rhea" id="RHEA:13065"/>
        <dbReference type="ChEBI" id="CHEBI:15377"/>
        <dbReference type="ChEBI" id="CHEBI:15378"/>
        <dbReference type="ChEBI" id="CHEBI:30616"/>
        <dbReference type="ChEBI" id="CHEBI:43474"/>
        <dbReference type="ChEBI" id="CHEBI:456216"/>
        <dbReference type="EC" id="5.6.2.4"/>
    </reaction>
</comment>
<sequence>MRPETLYQLFKPLDTLKGIGPRLKNKLKYLIGENVIDLLWHLPTDVINRTYFPNVVDAEKGRIATFNLIVNKHLPSRRKNMPYKVHCSDETSDIDLIWFNARRDYLEELLPIGKEIVVSGKIDVYKNTKQIIHPDYIFPAEESKELPKFEPVYRLTQGVSNKVIRRNVLEILDLIPDIQEWNDKNLLKKMNWPSFNEAIKNVHYPGDNVDITHDNLSRQRLAYDELLANQISLSLISKNFSKIQGHSIKSNSSSISQIINQLPFELTNSQKKCVDEITDDMTQPERMLRLLQGDVGSGKTIVAFLTLMHAVNAKKQCAFMAPTELLASQHYETLKNYCSVNDVSLKIITGKTRNAEKEEIYSELRNGNLDIVIGTHALFQEKVVFKDLGFVVIDEQHRFGVHQRLSLTSKNQKKPPDILLMTATPIPRTLELTAYGSMSVSKIVEKPHGIQIIETAAKPITNVGKTIKSLEKIFKNNGKAYWVCPLIEESEKIDLAAAEDRYLSLKDVYGDNVLLIHGRIPSEEREKIMSEFKFGNKRILVATTVIEVGIDVPEATVMIIEHAERFGLSQLHQLRGRVGRSINKSSCLLLYQTPLGINAKKRIETLRETNDGFVIAEEDLILRGAGEILGTRQSGFHIFKIANLNTDRNLLELANKNANYIVSKGLLDGGSSAENFKLLLHLF</sequence>
<dbReference type="PROSITE" id="PS51194">
    <property type="entry name" value="HELICASE_CTER"/>
    <property type="match status" value="1"/>
</dbReference>
<name>A0A381T1H3_9ZZZZ</name>
<evidence type="ECO:0000256" key="14">
    <source>
        <dbReference type="ARBA" id="ARBA00048988"/>
    </source>
</evidence>
<dbReference type="CDD" id="cd17992">
    <property type="entry name" value="DEXHc_RecG"/>
    <property type="match status" value="1"/>
</dbReference>
<feature type="domain" description="Helicase ATP-binding" evidence="17">
    <location>
        <begin position="280"/>
        <end position="443"/>
    </location>
</feature>
<gene>
    <name evidence="19" type="ORF">METZ01_LOCUS61401</name>
</gene>
<evidence type="ECO:0000256" key="5">
    <source>
        <dbReference type="ARBA" id="ARBA00022801"/>
    </source>
</evidence>
<dbReference type="PANTHER" id="PTHR47964:SF1">
    <property type="entry name" value="ATP-DEPENDENT DNA HELICASE HOMOLOG RECG, CHLOROPLASTIC"/>
    <property type="match status" value="1"/>
</dbReference>
<dbReference type="Pfam" id="PF17191">
    <property type="entry name" value="RecG_wedge"/>
    <property type="match status" value="1"/>
</dbReference>
<dbReference type="InterPro" id="IPR004609">
    <property type="entry name" value="ATP-dep_DNA_helicase_RecG"/>
</dbReference>
<evidence type="ECO:0000256" key="3">
    <source>
        <dbReference type="ARBA" id="ARBA00022741"/>
    </source>
</evidence>
<dbReference type="EMBL" id="UINC01003701">
    <property type="protein sequence ID" value="SVA08547.1"/>
    <property type="molecule type" value="Genomic_DNA"/>
</dbReference>
<dbReference type="NCBIfam" id="NF008168">
    <property type="entry name" value="PRK10917.2-2"/>
    <property type="match status" value="1"/>
</dbReference>
<keyword evidence="10" id="KW-0234">DNA repair</keyword>
<dbReference type="Pfam" id="PF00270">
    <property type="entry name" value="DEAD"/>
    <property type="match status" value="1"/>
</dbReference>
<dbReference type="SMART" id="SM00490">
    <property type="entry name" value="HELICc"/>
    <property type="match status" value="1"/>
</dbReference>
<dbReference type="GO" id="GO:0005524">
    <property type="term" value="F:ATP binding"/>
    <property type="evidence" value="ECO:0007669"/>
    <property type="project" value="UniProtKB-KW"/>
</dbReference>
<dbReference type="Pfam" id="PF00271">
    <property type="entry name" value="Helicase_C"/>
    <property type="match status" value="1"/>
</dbReference>
<organism evidence="19">
    <name type="scientific">marine metagenome</name>
    <dbReference type="NCBI Taxonomy" id="408172"/>
    <lineage>
        <taxon>unclassified sequences</taxon>
        <taxon>metagenomes</taxon>
        <taxon>ecological metagenomes</taxon>
    </lineage>
</organism>
<dbReference type="CDD" id="cd04488">
    <property type="entry name" value="RecG_wedge_OBF"/>
    <property type="match status" value="1"/>
</dbReference>
<evidence type="ECO:0000256" key="13">
    <source>
        <dbReference type="ARBA" id="ARBA00034808"/>
    </source>
</evidence>
<feature type="domain" description="Helicase C-terminal" evidence="18">
    <location>
        <begin position="466"/>
        <end position="621"/>
    </location>
</feature>
<dbReference type="SUPFAM" id="SSF50249">
    <property type="entry name" value="Nucleic acid-binding proteins"/>
    <property type="match status" value="1"/>
</dbReference>
<keyword evidence="9" id="KW-0233">DNA recombination</keyword>
<evidence type="ECO:0000256" key="7">
    <source>
        <dbReference type="ARBA" id="ARBA00022840"/>
    </source>
</evidence>
<evidence type="ECO:0000256" key="10">
    <source>
        <dbReference type="ARBA" id="ARBA00023204"/>
    </source>
</evidence>
<dbReference type="InterPro" id="IPR011545">
    <property type="entry name" value="DEAD/DEAH_box_helicase_dom"/>
</dbReference>
<proteinExistence type="inferred from homology"/>
<dbReference type="SMART" id="SM00487">
    <property type="entry name" value="DEXDc"/>
    <property type="match status" value="1"/>
</dbReference>
<evidence type="ECO:0000256" key="4">
    <source>
        <dbReference type="ARBA" id="ARBA00022763"/>
    </source>
</evidence>
<dbReference type="InterPro" id="IPR047112">
    <property type="entry name" value="RecG/Mfd"/>
</dbReference>
<dbReference type="InterPro" id="IPR001650">
    <property type="entry name" value="Helicase_C-like"/>
</dbReference>
<evidence type="ECO:0000256" key="9">
    <source>
        <dbReference type="ARBA" id="ARBA00023172"/>
    </source>
</evidence>
<dbReference type="GO" id="GO:0003677">
    <property type="term" value="F:DNA binding"/>
    <property type="evidence" value="ECO:0007669"/>
    <property type="project" value="UniProtKB-KW"/>
</dbReference>
<dbReference type="GO" id="GO:0006310">
    <property type="term" value="P:DNA recombination"/>
    <property type="evidence" value="ECO:0007669"/>
    <property type="project" value="UniProtKB-KW"/>
</dbReference>
<dbReference type="InterPro" id="IPR014001">
    <property type="entry name" value="Helicase_ATP-bd"/>
</dbReference>